<comment type="caution">
    <text evidence="1">The sequence shown here is derived from an EMBL/GenBank/DDBJ whole genome shotgun (WGS) entry which is preliminary data.</text>
</comment>
<dbReference type="PANTHER" id="PTHR36221:SF1">
    <property type="entry name" value="DUF742 DOMAIN-CONTAINING PROTEIN"/>
    <property type="match status" value="1"/>
</dbReference>
<name>A0ABS9Y8X0_9ACTN</name>
<sequence length="125" mass="13602">MPDAPDGSWLDDEAGRLIRPYTVSNGRTRPSSHFDLLTLVMTTGVRPPAHLGPDYDQVIALCDRPVSVAEVAAHLRLPAVVTKVLLSDLVTHRALTTSAPRAIEAGSPTDRHLLETVLHGLRKRL</sequence>
<dbReference type="InterPro" id="IPR007995">
    <property type="entry name" value="DUF742"/>
</dbReference>
<protein>
    <submittedName>
        <fullName evidence="1">DUF742 domain-containing protein</fullName>
    </submittedName>
</protein>
<accession>A0ABS9Y8X0</accession>
<dbReference type="Proteomes" id="UP001165269">
    <property type="component" value="Unassembled WGS sequence"/>
</dbReference>
<dbReference type="PANTHER" id="PTHR36221">
    <property type="entry name" value="DUF742 DOMAIN-CONTAINING PROTEIN"/>
    <property type="match status" value="1"/>
</dbReference>
<organism evidence="1 2">
    <name type="scientific">Streptomyces cylindrosporus</name>
    <dbReference type="NCBI Taxonomy" id="2927583"/>
    <lineage>
        <taxon>Bacteria</taxon>
        <taxon>Bacillati</taxon>
        <taxon>Actinomycetota</taxon>
        <taxon>Actinomycetes</taxon>
        <taxon>Kitasatosporales</taxon>
        <taxon>Streptomycetaceae</taxon>
        <taxon>Streptomyces</taxon>
    </lineage>
</organism>
<dbReference type="RefSeq" id="WP_242766926.1">
    <property type="nucleotide sequence ID" value="NZ_JALDAY010000006.1"/>
</dbReference>
<gene>
    <name evidence="1" type="ORF">MQP27_21545</name>
</gene>
<dbReference type="Pfam" id="PF05331">
    <property type="entry name" value="DUF742"/>
    <property type="match status" value="1"/>
</dbReference>
<proteinExistence type="predicted"/>
<dbReference type="EMBL" id="JALDAY010000006">
    <property type="protein sequence ID" value="MCI3273679.1"/>
    <property type="molecule type" value="Genomic_DNA"/>
</dbReference>
<evidence type="ECO:0000313" key="2">
    <source>
        <dbReference type="Proteomes" id="UP001165269"/>
    </source>
</evidence>
<evidence type="ECO:0000313" key="1">
    <source>
        <dbReference type="EMBL" id="MCI3273679.1"/>
    </source>
</evidence>
<keyword evidence="2" id="KW-1185">Reference proteome</keyword>
<reference evidence="1" key="1">
    <citation type="submission" date="2022-03" db="EMBL/GenBank/DDBJ databases">
        <title>Streptomyces 7R015 and 7R016 isolated from Barleria lupulina in Thailand.</title>
        <authorList>
            <person name="Kanchanasin P."/>
            <person name="Phongsopitanun W."/>
            <person name="Tanasupawat S."/>
        </authorList>
    </citation>
    <scope>NUCLEOTIDE SEQUENCE</scope>
    <source>
        <strain evidence="1">7R015</strain>
    </source>
</reference>